<reference evidence="4 5" key="1">
    <citation type="journal article" date="2018" name="BMC Genomics">
        <title>Comparative genome analyses reveal sequence features reflecting distinct modes of host-adaptation between dicot and monocot powdery mildew.</title>
        <authorList>
            <person name="Wu Y."/>
            <person name="Ma X."/>
            <person name="Pan Z."/>
            <person name="Kale S.D."/>
            <person name="Song Y."/>
            <person name="King H."/>
            <person name="Zhang Q."/>
            <person name="Presley C."/>
            <person name="Deng X."/>
            <person name="Wei C.I."/>
            <person name="Xiao S."/>
        </authorList>
    </citation>
    <scope>NUCLEOTIDE SEQUENCE [LARGE SCALE GENOMIC DNA]</scope>
    <source>
        <strain evidence="4">UMSG1</strain>
    </source>
</reference>
<dbReference type="PANTHER" id="PTHR12925:SF0">
    <property type="entry name" value="PROTEIN HIKESHI"/>
    <property type="match status" value="1"/>
</dbReference>
<dbReference type="GO" id="GO:0005634">
    <property type="term" value="C:nucleus"/>
    <property type="evidence" value="ECO:0007669"/>
    <property type="project" value="TreeGrafter"/>
</dbReference>
<dbReference type="Pfam" id="PF05603">
    <property type="entry name" value="Hikeshi-like_N"/>
    <property type="match status" value="1"/>
</dbReference>
<feature type="domain" description="Hikeshi-like C-terminal" evidence="3">
    <location>
        <begin position="189"/>
        <end position="242"/>
    </location>
</feature>
<proteinExistence type="inferred from homology"/>
<evidence type="ECO:0000313" key="5">
    <source>
        <dbReference type="Proteomes" id="UP000285326"/>
    </source>
</evidence>
<comment type="caution">
    <text evidence="4">The sequence shown here is derived from an EMBL/GenBank/DDBJ whole genome shotgun (WGS) entry which is preliminary data.</text>
</comment>
<evidence type="ECO:0000256" key="1">
    <source>
        <dbReference type="ARBA" id="ARBA00006623"/>
    </source>
</evidence>
<dbReference type="Pfam" id="PF21057">
    <property type="entry name" value="Hikeshi-like_C"/>
    <property type="match status" value="1"/>
</dbReference>
<comment type="similarity">
    <text evidence="1">Belongs to the OPI10 family.</text>
</comment>
<dbReference type="Proteomes" id="UP000285326">
    <property type="component" value="Unassembled WGS sequence"/>
</dbReference>
<dbReference type="PANTHER" id="PTHR12925">
    <property type="entry name" value="HIKESHI FAMILY MEMBER"/>
    <property type="match status" value="1"/>
</dbReference>
<protein>
    <submittedName>
        <fullName evidence="4">Protein OPI10</fullName>
    </submittedName>
</protein>
<evidence type="ECO:0000259" key="2">
    <source>
        <dbReference type="Pfam" id="PF05603"/>
    </source>
</evidence>
<evidence type="ECO:0000313" key="4">
    <source>
        <dbReference type="EMBL" id="RKF73237.1"/>
    </source>
</evidence>
<dbReference type="AlphaFoldDB" id="A0A420IFD8"/>
<dbReference type="GO" id="GO:0005829">
    <property type="term" value="C:cytosol"/>
    <property type="evidence" value="ECO:0007669"/>
    <property type="project" value="TreeGrafter"/>
</dbReference>
<dbReference type="EMBL" id="MCBS01024536">
    <property type="protein sequence ID" value="RKF73237.1"/>
    <property type="molecule type" value="Genomic_DNA"/>
</dbReference>
<feature type="domain" description="Hikeshi-like N-terminal" evidence="2">
    <location>
        <begin position="14"/>
        <end position="168"/>
    </location>
</feature>
<dbReference type="InterPro" id="IPR031318">
    <property type="entry name" value="OPI10"/>
</dbReference>
<name>A0A420IFD8_9PEZI</name>
<sequence length="246" mass="25795">MDAASVIPQLFGIIPTGSPVIITPTTVLSPTSYTYNIPLPPPPGKPFTHLTVFLLPGITLPPSTAAAVYLALPQTPTAFQFLGAIGASKESAVFKVSGLGQGGYASDTGKDISTGSSLGSVAEIDMDAPEEESGSSATFTSPTGEIIIGISIETAESVAVQLATLQATNIAASALKSQSVIAVKNAQNKTLLLAQRIIRDAFNFLSSYGSGSVGEMVPLKVFEEWWRKFENKIKRDPSFLENSESN</sequence>
<dbReference type="InterPro" id="IPR008493">
    <property type="entry name" value="Hikeshi-like_N"/>
</dbReference>
<evidence type="ECO:0000259" key="3">
    <source>
        <dbReference type="Pfam" id="PF21057"/>
    </source>
</evidence>
<organism evidence="4 5">
    <name type="scientific">Golovinomyces cichoracearum</name>
    <dbReference type="NCBI Taxonomy" id="62708"/>
    <lineage>
        <taxon>Eukaryota</taxon>
        <taxon>Fungi</taxon>
        <taxon>Dikarya</taxon>
        <taxon>Ascomycota</taxon>
        <taxon>Pezizomycotina</taxon>
        <taxon>Leotiomycetes</taxon>
        <taxon>Erysiphales</taxon>
        <taxon>Erysiphaceae</taxon>
        <taxon>Golovinomyces</taxon>
    </lineage>
</organism>
<dbReference type="GO" id="GO:0061608">
    <property type="term" value="F:nuclear import signal receptor activity"/>
    <property type="evidence" value="ECO:0007669"/>
    <property type="project" value="TreeGrafter"/>
</dbReference>
<gene>
    <name evidence="4" type="ORF">GcM1_245139</name>
</gene>
<dbReference type="GO" id="GO:0006606">
    <property type="term" value="P:protein import into nucleus"/>
    <property type="evidence" value="ECO:0007669"/>
    <property type="project" value="TreeGrafter"/>
</dbReference>
<accession>A0A420IFD8</accession>
<dbReference type="InterPro" id="IPR048364">
    <property type="entry name" value="Hikeshi-like_C"/>
</dbReference>